<organism evidence="1 2">
    <name type="scientific">Phytophthora lilii</name>
    <dbReference type="NCBI Taxonomy" id="2077276"/>
    <lineage>
        <taxon>Eukaryota</taxon>
        <taxon>Sar</taxon>
        <taxon>Stramenopiles</taxon>
        <taxon>Oomycota</taxon>
        <taxon>Peronosporomycetes</taxon>
        <taxon>Peronosporales</taxon>
        <taxon>Peronosporaceae</taxon>
        <taxon>Phytophthora</taxon>
    </lineage>
</organism>
<dbReference type="SUPFAM" id="SSF48403">
    <property type="entry name" value="Ankyrin repeat"/>
    <property type="match status" value="1"/>
</dbReference>
<dbReference type="InterPro" id="IPR036770">
    <property type="entry name" value="Ankyrin_rpt-contain_sf"/>
</dbReference>
<dbReference type="InterPro" id="IPR052050">
    <property type="entry name" value="SecEffector_AnkRepeat"/>
</dbReference>
<accession>A0A9W6XE27</accession>
<reference evidence="1" key="1">
    <citation type="submission" date="2023-04" db="EMBL/GenBank/DDBJ databases">
        <title>Phytophthora lilii NBRC 32176.</title>
        <authorList>
            <person name="Ichikawa N."/>
            <person name="Sato H."/>
            <person name="Tonouchi N."/>
        </authorList>
    </citation>
    <scope>NUCLEOTIDE SEQUENCE</scope>
    <source>
        <strain evidence="1">NBRC 32176</strain>
    </source>
</reference>
<dbReference type="PANTHER" id="PTHR46586:SF3">
    <property type="entry name" value="ANKYRIN REPEAT-CONTAINING PROTEIN"/>
    <property type="match status" value="1"/>
</dbReference>
<proteinExistence type="predicted"/>
<evidence type="ECO:0000313" key="1">
    <source>
        <dbReference type="EMBL" id="GMF36621.1"/>
    </source>
</evidence>
<dbReference type="AlphaFoldDB" id="A0A9W6XE27"/>
<protein>
    <submittedName>
        <fullName evidence="1">Unnamed protein product</fullName>
    </submittedName>
</protein>
<comment type="caution">
    <text evidence="1">The sequence shown here is derived from an EMBL/GenBank/DDBJ whole genome shotgun (WGS) entry which is preliminary data.</text>
</comment>
<keyword evidence="2" id="KW-1185">Reference proteome</keyword>
<evidence type="ECO:0000313" key="2">
    <source>
        <dbReference type="Proteomes" id="UP001165083"/>
    </source>
</evidence>
<dbReference type="PANTHER" id="PTHR46586">
    <property type="entry name" value="ANKYRIN REPEAT-CONTAINING PROTEIN"/>
    <property type="match status" value="1"/>
</dbReference>
<dbReference type="Proteomes" id="UP001165083">
    <property type="component" value="Unassembled WGS sequence"/>
</dbReference>
<dbReference type="Gene3D" id="1.25.40.20">
    <property type="entry name" value="Ankyrin repeat-containing domain"/>
    <property type="match status" value="2"/>
</dbReference>
<dbReference type="EMBL" id="BSXW01001419">
    <property type="protein sequence ID" value="GMF36621.1"/>
    <property type="molecule type" value="Genomic_DNA"/>
</dbReference>
<dbReference type="OrthoDB" id="70387at2759"/>
<sequence length="620" mass="70304">MMIYVDFVLRHRCPALASIEGISRQISNFFAPPPNLLLSEVCKAGTVEMLDWIWSASCTRAESRKPGWTITNFLRFDPHYYQWQFSQCLAESVRRGDPEIVNWLFAHFSGCEATADVVELAADGGHLHILRILWEHRSGICSGSNPGGANKELHTDAAFSRNTCCVKFNDTRSAEHWGEDVIRKSIDNGEFIECLQDDLPLGYLDRQSAIKYALRIGNLCLAEMLLPAGGCILDYGALCPHPEVIKRMIECGYQCWTEARAAAAMVDLAKAGNVKLMKELIQQYSPLQKCHASWTKAWKDAIYSACEYGNLSELLWLLGHPLYSNIDQSHESNVGSWRGLLDAAAERGHVDVMQCLYDQGLVTELSGWTITATIRNGQLGSMIWLVDRNFISGKESFDAAIESAALHGQLNILQFLMTMNVTKGYCKQSDQSNARLDGHYDIFYLAAVGGHLPVLKWLQRSYPARCEEGTIDCTAREGHFEALKWLDATRTEKCRIDTMIMASERGHFAIVKWLYEKHPESRTPEAIVGAITFGHLRIAHWLFKKYPRYVVTTVKPYEKWVNDNIVSGYPFESLLYTSEIYPMVFTKEFVKVLRGKYSPGNTNTPDKSRIMWSWIRDNCR</sequence>
<dbReference type="InterPro" id="IPR002110">
    <property type="entry name" value="Ankyrin_rpt"/>
</dbReference>
<dbReference type="SMART" id="SM00248">
    <property type="entry name" value="ANK"/>
    <property type="match status" value="6"/>
</dbReference>
<name>A0A9W6XE27_9STRA</name>
<gene>
    <name evidence="1" type="ORF">Plil01_001548500</name>
</gene>